<comment type="caution">
    <text evidence="1">The sequence shown here is derived from an EMBL/GenBank/DDBJ whole genome shotgun (WGS) entry which is preliminary data.</text>
</comment>
<dbReference type="EMBL" id="BIFH01000019">
    <property type="protein sequence ID" value="GCD96000.1"/>
    <property type="molecule type" value="Genomic_DNA"/>
</dbReference>
<reference evidence="1 2" key="1">
    <citation type="submission" date="2018-12" db="EMBL/GenBank/DDBJ databases">
        <title>Draft genome sequence of Embleya hyalina NBRC 13850T.</title>
        <authorList>
            <person name="Komaki H."/>
            <person name="Hosoyama A."/>
            <person name="Kimura A."/>
            <person name="Ichikawa N."/>
            <person name="Tamura T."/>
        </authorList>
    </citation>
    <scope>NUCLEOTIDE SEQUENCE [LARGE SCALE GENOMIC DNA]</scope>
    <source>
        <strain evidence="1 2">NBRC 13850</strain>
    </source>
</reference>
<dbReference type="AlphaFoldDB" id="A0A401YN03"/>
<gene>
    <name evidence="1" type="ORF">EHYA_03684</name>
</gene>
<dbReference type="OrthoDB" id="3215337at2"/>
<evidence type="ECO:0000313" key="1">
    <source>
        <dbReference type="EMBL" id="GCD96000.1"/>
    </source>
</evidence>
<sequence length="400" mass="44557">MPPFDHPVDATLAPRSGAVGIRAAKFDTSGDIYTEFSGFEVTIHLSREAVEWIGTMEKLFDAYLEVSMEALEEVAPFFDLISAYIQANVTAIEAVSETVPDGRVKLVGVIPFAVLVPEPDEGYVPPGGWNPPAVVNGLRWWTVNSINLYKGRWCFTSTNSNPNASSVSSIYFTTDYDGNSMHITPRDFRDTYGWTGLRGHSEFNSGLDTCVYVPRTGMWWLFNGIYCARTNGYGDTVTWSPQRLTDVWRGFARIANGEFGREEKEHWAGGVSCVTAVDDYYVFTAGTRVAFIAAGSGDFKADWPRPVGLTDVWPALENLPAAGIKDGSGPKAVCWYQHGNTRTWLLVFHSKIFVNSSAFYSPVGFIYDYLACRSDVANEHFSWNAMFNYLNGPWPYPRCD</sequence>
<organism evidence="1 2">
    <name type="scientific">Embleya hyalina</name>
    <dbReference type="NCBI Taxonomy" id="516124"/>
    <lineage>
        <taxon>Bacteria</taxon>
        <taxon>Bacillati</taxon>
        <taxon>Actinomycetota</taxon>
        <taxon>Actinomycetes</taxon>
        <taxon>Kitasatosporales</taxon>
        <taxon>Streptomycetaceae</taxon>
        <taxon>Embleya</taxon>
    </lineage>
</organism>
<dbReference type="Proteomes" id="UP000286931">
    <property type="component" value="Unassembled WGS sequence"/>
</dbReference>
<protein>
    <submittedName>
        <fullName evidence="1">Uncharacterized protein</fullName>
    </submittedName>
</protein>
<accession>A0A401YN03</accession>
<keyword evidence="2" id="KW-1185">Reference proteome</keyword>
<name>A0A401YN03_9ACTN</name>
<dbReference type="Gene3D" id="2.110.10.10">
    <property type="entry name" value="Hemopexin-like domain"/>
    <property type="match status" value="1"/>
</dbReference>
<proteinExistence type="predicted"/>
<evidence type="ECO:0000313" key="2">
    <source>
        <dbReference type="Proteomes" id="UP000286931"/>
    </source>
</evidence>
<dbReference type="RefSeq" id="WP_126638089.1">
    <property type="nucleotide sequence ID" value="NZ_BIFH01000019.1"/>
</dbReference>
<dbReference type="InterPro" id="IPR036375">
    <property type="entry name" value="Hemopexin-like_dom_sf"/>
</dbReference>